<dbReference type="OrthoDB" id="1259757at2"/>
<organism evidence="2 4">
    <name type="scientific">Kaistella antarctica</name>
    <dbReference type="NCBI Taxonomy" id="266748"/>
    <lineage>
        <taxon>Bacteria</taxon>
        <taxon>Pseudomonadati</taxon>
        <taxon>Bacteroidota</taxon>
        <taxon>Flavobacteriia</taxon>
        <taxon>Flavobacteriales</taxon>
        <taxon>Weeksellaceae</taxon>
        <taxon>Chryseobacterium group</taxon>
        <taxon>Kaistella</taxon>
    </lineage>
</organism>
<reference evidence="1 3" key="1">
    <citation type="submission" date="2014-07" db="EMBL/GenBank/DDBJ databases">
        <authorList>
            <person name="Pisani N.G."/>
            <person name="Newman J.D."/>
        </authorList>
    </citation>
    <scope>NUCLEOTIDE SEQUENCE [LARGE SCALE GENOMIC DNA]</scope>
    <source>
        <strain evidence="1 3">LMG 24720</strain>
    </source>
</reference>
<evidence type="ECO:0008006" key="5">
    <source>
        <dbReference type="Google" id="ProtNLM"/>
    </source>
</evidence>
<protein>
    <recommendedName>
        <fullName evidence="5">Lipoprotein</fullName>
    </recommendedName>
</protein>
<dbReference type="KEGG" id="cant:NCTC13489_01907"/>
<dbReference type="EMBL" id="JPEP01000002">
    <property type="protein sequence ID" value="KEY17804.1"/>
    <property type="molecule type" value="Genomic_DNA"/>
</dbReference>
<name>A0A3S4UTU9_9FLAO</name>
<dbReference type="PROSITE" id="PS51257">
    <property type="entry name" value="PROKAR_LIPOPROTEIN"/>
    <property type="match status" value="1"/>
</dbReference>
<dbReference type="Proteomes" id="UP000028349">
    <property type="component" value="Unassembled WGS sequence"/>
</dbReference>
<gene>
    <name evidence="1" type="ORF">HY04_04495</name>
    <name evidence="2" type="ORF">NCTC13489_01907</name>
</gene>
<evidence type="ECO:0000313" key="2">
    <source>
        <dbReference type="EMBL" id="VEI00021.1"/>
    </source>
</evidence>
<dbReference type="STRING" id="266748.HY04_04495"/>
<evidence type="ECO:0000313" key="4">
    <source>
        <dbReference type="Proteomes" id="UP000270036"/>
    </source>
</evidence>
<dbReference type="Proteomes" id="UP000270036">
    <property type="component" value="Chromosome"/>
</dbReference>
<keyword evidence="3" id="KW-1185">Reference proteome</keyword>
<reference evidence="2 4" key="2">
    <citation type="submission" date="2018-12" db="EMBL/GenBank/DDBJ databases">
        <authorList>
            <consortium name="Pathogen Informatics"/>
        </authorList>
    </citation>
    <scope>NUCLEOTIDE SEQUENCE [LARGE SCALE GENOMIC DNA]</scope>
    <source>
        <strain evidence="2 4">NCTC13489</strain>
    </source>
</reference>
<dbReference type="EMBL" id="LR134441">
    <property type="protein sequence ID" value="VEI00021.1"/>
    <property type="molecule type" value="Genomic_DNA"/>
</dbReference>
<evidence type="ECO:0000313" key="1">
    <source>
        <dbReference type="EMBL" id="KEY17804.1"/>
    </source>
</evidence>
<proteinExistence type="predicted"/>
<accession>A0A3S4UTU9</accession>
<dbReference type="RefSeq" id="WP_034717657.1">
    <property type="nucleotide sequence ID" value="NZ_FOIX01000001.1"/>
</dbReference>
<evidence type="ECO:0000313" key="3">
    <source>
        <dbReference type="Proteomes" id="UP000028349"/>
    </source>
</evidence>
<sequence length="123" mass="13323">MKKIVLIGLLILFATFFMGCNSESRDNSRAYVEGNLLGNKLDFKEIKISLKSDGTIIAEANPNNSGGFVISGPLLSDTFSLVSNRKIKSFATSKSGCKLSSDALQILIPPGTTYITFNEIILE</sequence>
<dbReference type="AlphaFoldDB" id="A0A3S4UTU9"/>